<dbReference type="Pfam" id="PF13344">
    <property type="entry name" value="Hydrolase_6"/>
    <property type="match status" value="1"/>
</dbReference>
<dbReference type="Proteomes" id="UP000504615">
    <property type="component" value="Unplaced"/>
</dbReference>
<proteinExistence type="predicted"/>
<dbReference type="NCBIfam" id="TIGR01460">
    <property type="entry name" value="HAD-SF-IIA"/>
    <property type="match status" value="1"/>
</dbReference>
<dbReference type="InterPro" id="IPR036412">
    <property type="entry name" value="HAD-like_sf"/>
</dbReference>
<dbReference type="PANTHER" id="PTHR19288:SF4">
    <property type="entry name" value="RE04130P-RELATED"/>
    <property type="match status" value="1"/>
</dbReference>
<evidence type="ECO:0000256" key="1">
    <source>
        <dbReference type="PIRSR" id="PIRSR000915-2"/>
    </source>
</evidence>
<dbReference type="SUPFAM" id="SSF56784">
    <property type="entry name" value="HAD-like"/>
    <property type="match status" value="1"/>
</dbReference>
<name>A0A6I9W1M7_9HYME</name>
<dbReference type="PIRSF" id="PIRSF000915">
    <property type="entry name" value="PGP-type_phosphatase"/>
    <property type="match status" value="1"/>
</dbReference>
<dbReference type="AlphaFoldDB" id="A0A6I9W1M7"/>
<accession>A0A6I9W1M7</accession>
<dbReference type="RefSeq" id="XP_011635555.1">
    <property type="nucleotide sequence ID" value="XM_011637253.2"/>
</dbReference>
<dbReference type="GeneID" id="105426153"/>
<evidence type="ECO:0000313" key="4">
    <source>
        <dbReference type="RefSeq" id="XP_011635555.1"/>
    </source>
</evidence>
<evidence type="ECO:0000256" key="2">
    <source>
        <dbReference type="PIRSR" id="PIRSR000915-3"/>
    </source>
</evidence>
<dbReference type="InterPro" id="IPR006357">
    <property type="entry name" value="HAD-SF_hydro_IIA"/>
</dbReference>
<keyword evidence="2" id="KW-0479">Metal-binding</keyword>
<keyword evidence="3" id="KW-1185">Reference proteome</keyword>
<keyword evidence="2" id="KW-0460">Magnesium</keyword>
<sequence>MGKQLYLVTNNSTKTFENYCKSTQHSCLNLSSDHIINTIKLITWFLKKIDFHDEVFAIVSDTSRKVLKEAGIQLIENPKVFQTDPSATIREVLNRLSVKAVIVDFDVNCNWSMLALAISCLKRKDVLYIAGATDEWIQASSEIKILGPGPLIHIINTQTGRKPIVCGKPSQNLKDYILDKCNVTDPQRCLFIGDTIDQDMKFASMCGFTKLFVGTGCDTLEQAQKEDDTCPDYYLPTLSQLFYAYNDS</sequence>
<dbReference type="OrthoDB" id="413953at2759"/>
<evidence type="ECO:0000313" key="3">
    <source>
        <dbReference type="Proteomes" id="UP000504615"/>
    </source>
</evidence>
<feature type="binding site" evidence="2">
    <location>
        <position position="194"/>
    </location>
    <ligand>
        <name>Mg(2+)</name>
        <dbReference type="ChEBI" id="CHEBI:18420"/>
    </ligand>
</feature>
<organism evidence="3 4">
    <name type="scientific">Pogonomyrmex barbatus</name>
    <name type="common">red harvester ant</name>
    <dbReference type="NCBI Taxonomy" id="144034"/>
    <lineage>
        <taxon>Eukaryota</taxon>
        <taxon>Metazoa</taxon>
        <taxon>Ecdysozoa</taxon>
        <taxon>Arthropoda</taxon>
        <taxon>Hexapoda</taxon>
        <taxon>Insecta</taxon>
        <taxon>Pterygota</taxon>
        <taxon>Neoptera</taxon>
        <taxon>Endopterygota</taxon>
        <taxon>Hymenoptera</taxon>
        <taxon>Apocrita</taxon>
        <taxon>Aculeata</taxon>
        <taxon>Formicoidea</taxon>
        <taxon>Formicidae</taxon>
        <taxon>Myrmicinae</taxon>
        <taxon>Pogonomyrmex</taxon>
    </lineage>
</organism>
<feature type="binding site" evidence="1">
    <location>
        <position position="168"/>
    </location>
    <ligand>
        <name>substrate</name>
    </ligand>
</feature>
<dbReference type="GO" id="GO:0005737">
    <property type="term" value="C:cytoplasm"/>
    <property type="evidence" value="ECO:0007669"/>
    <property type="project" value="TreeGrafter"/>
</dbReference>
<dbReference type="PANTHER" id="PTHR19288">
    <property type="entry name" value="4-NITROPHENYLPHOSPHATASE-RELATED"/>
    <property type="match status" value="1"/>
</dbReference>
<dbReference type="GO" id="GO:0046872">
    <property type="term" value="F:metal ion binding"/>
    <property type="evidence" value="ECO:0007669"/>
    <property type="project" value="UniProtKB-KW"/>
</dbReference>
<protein>
    <submittedName>
        <fullName evidence="4">Phosphoglycolate phosphatase 1B, chloroplastic-like isoform X2</fullName>
    </submittedName>
</protein>
<comment type="cofactor">
    <cofactor evidence="2">
        <name>Mg(2+)</name>
        <dbReference type="ChEBI" id="CHEBI:18420"/>
    </cofactor>
    <text evidence="2">Divalent metal ions. Mg(2+) is the most effective.</text>
</comment>
<reference evidence="4" key="1">
    <citation type="submission" date="2025-08" db="UniProtKB">
        <authorList>
            <consortium name="RefSeq"/>
        </authorList>
    </citation>
    <scope>IDENTIFICATION</scope>
</reference>
<dbReference type="Pfam" id="PF13242">
    <property type="entry name" value="Hydrolase_like"/>
    <property type="match status" value="1"/>
</dbReference>
<dbReference type="InterPro" id="IPR023214">
    <property type="entry name" value="HAD_sf"/>
</dbReference>
<dbReference type="GO" id="GO:0016791">
    <property type="term" value="F:phosphatase activity"/>
    <property type="evidence" value="ECO:0007669"/>
    <property type="project" value="TreeGrafter"/>
</dbReference>
<dbReference type="Gene3D" id="3.40.50.1000">
    <property type="entry name" value="HAD superfamily/HAD-like"/>
    <property type="match status" value="2"/>
</dbReference>
<gene>
    <name evidence="4" type="primary">LOC105426153</name>
</gene>